<keyword evidence="3" id="KW-1185">Reference proteome</keyword>
<dbReference type="EMBL" id="FNSQ01000005">
    <property type="protein sequence ID" value="SEB55946.1"/>
    <property type="molecule type" value="Genomic_DNA"/>
</dbReference>
<accession>A0A1H4KCG0</accession>
<dbReference type="Proteomes" id="UP000183750">
    <property type="component" value="Unassembled WGS sequence"/>
</dbReference>
<dbReference type="AlphaFoldDB" id="A0A1H4KCG0"/>
<sequence>MQKSAKCRRRIAVINGLVALVACLLLACAPAPAPTPSPTPAFASEEAAFEAAEEVYRAYNDALNARSAGTSGADPHQYLTGLALEGDIDTQTLLLSSGMRVTGAAMVESFVGESADMGGSASRVIGVACIDVSSVVLLDESGANVTPPERGDKIAQRIVFTGSAESMLIADESVADVSAC</sequence>
<feature type="chain" id="PRO_5038992883" description="Lipoprotein" evidence="1">
    <location>
        <begin position="34"/>
        <end position="180"/>
    </location>
</feature>
<proteinExistence type="predicted"/>
<evidence type="ECO:0000256" key="1">
    <source>
        <dbReference type="SAM" id="SignalP"/>
    </source>
</evidence>
<dbReference type="PROSITE" id="PS51257">
    <property type="entry name" value="PROKAR_LIPOPROTEIN"/>
    <property type="match status" value="1"/>
</dbReference>
<name>A0A1H4KCG0_9MICO</name>
<evidence type="ECO:0000313" key="2">
    <source>
        <dbReference type="EMBL" id="SEB55946.1"/>
    </source>
</evidence>
<organism evidence="2 3">
    <name type="scientific">Microbacterium hydrocarbonoxydans</name>
    <dbReference type="NCBI Taxonomy" id="273678"/>
    <lineage>
        <taxon>Bacteria</taxon>
        <taxon>Bacillati</taxon>
        <taxon>Actinomycetota</taxon>
        <taxon>Actinomycetes</taxon>
        <taxon>Micrococcales</taxon>
        <taxon>Microbacteriaceae</taxon>
        <taxon>Microbacterium</taxon>
    </lineage>
</organism>
<evidence type="ECO:0008006" key="4">
    <source>
        <dbReference type="Google" id="ProtNLM"/>
    </source>
</evidence>
<keyword evidence="1" id="KW-0732">Signal</keyword>
<gene>
    <name evidence="2" type="ORF">SAMN04489807_1342</name>
</gene>
<evidence type="ECO:0000313" key="3">
    <source>
        <dbReference type="Proteomes" id="UP000183750"/>
    </source>
</evidence>
<protein>
    <recommendedName>
        <fullName evidence="4">Lipoprotein</fullName>
    </recommendedName>
</protein>
<feature type="signal peptide" evidence="1">
    <location>
        <begin position="1"/>
        <end position="33"/>
    </location>
</feature>
<reference evidence="3" key="1">
    <citation type="submission" date="2016-10" db="EMBL/GenBank/DDBJ databases">
        <authorList>
            <person name="Varghese N."/>
            <person name="Submissions S."/>
        </authorList>
    </citation>
    <scope>NUCLEOTIDE SEQUENCE [LARGE SCALE GENOMIC DNA]</scope>
    <source>
        <strain evidence="3">DSM 16089</strain>
    </source>
</reference>